<keyword evidence="3" id="KW-0732">Signal</keyword>
<keyword evidence="2" id="KW-0812">Transmembrane</keyword>
<comment type="caution">
    <text evidence="4">The sequence shown here is derived from an EMBL/GenBank/DDBJ whole genome shotgun (WGS) entry which is preliminary data.</text>
</comment>
<keyword evidence="5" id="KW-1185">Reference proteome</keyword>
<proteinExistence type="predicted"/>
<organism evidence="4 5">
    <name type="scientific">Schizophyllum amplum</name>
    <dbReference type="NCBI Taxonomy" id="97359"/>
    <lineage>
        <taxon>Eukaryota</taxon>
        <taxon>Fungi</taxon>
        <taxon>Dikarya</taxon>
        <taxon>Basidiomycota</taxon>
        <taxon>Agaricomycotina</taxon>
        <taxon>Agaricomycetes</taxon>
        <taxon>Agaricomycetidae</taxon>
        <taxon>Agaricales</taxon>
        <taxon>Schizophyllaceae</taxon>
        <taxon>Schizophyllum</taxon>
    </lineage>
</organism>
<evidence type="ECO:0000256" key="3">
    <source>
        <dbReference type="SAM" id="SignalP"/>
    </source>
</evidence>
<feature type="compositionally biased region" description="Low complexity" evidence="1">
    <location>
        <begin position="53"/>
        <end position="81"/>
    </location>
</feature>
<dbReference type="OrthoDB" id="2988143at2759"/>
<feature type="region of interest" description="Disordered" evidence="1">
    <location>
        <begin position="280"/>
        <end position="309"/>
    </location>
</feature>
<sequence length="309" mass="33334">MLLRKSWFILLLAAIAHASPVYDPVAGLLDGDGTGEMEGHRLQPTPTTSMSMSAGHSETASTSSSATVSGSLSHSSPSAKSTSDKDHSSKSSLVPATTEVIVDRGGTTHTYTEHRTSYQSRSLPAPTLTQTFSSVPYTATPTLDANKTAAAARSHLESQQWKAIGIAALSLAVVAAIVLGVYFWDKYRAALRDIFGCGRRRNDKWADNLEVEGNKAWEARIAAEDGHRYPTLDSLEEIERAREKAGYGDAAVHEKGQPFADALPVPLHLGFEDAEHPMSPFYRRPSLRGQSPTTPRAVMMQPKTTTTAL</sequence>
<feature type="chain" id="PRO_5022159611" evidence="3">
    <location>
        <begin position="19"/>
        <end position="309"/>
    </location>
</feature>
<reference evidence="4 5" key="1">
    <citation type="journal article" date="2019" name="New Phytol.">
        <title>Comparative genomics reveals unique wood-decay strategies and fruiting body development in the Schizophyllaceae.</title>
        <authorList>
            <person name="Almasi E."/>
            <person name="Sahu N."/>
            <person name="Krizsan K."/>
            <person name="Balint B."/>
            <person name="Kovacs G.M."/>
            <person name="Kiss B."/>
            <person name="Cseklye J."/>
            <person name="Drula E."/>
            <person name="Henrissat B."/>
            <person name="Nagy I."/>
            <person name="Chovatia M."/>
            <person name="Adam C."/>
            <person name="LaButti K."/>
            <person name="Lipzen A."/>
            <person name="Riley R."/>
            <person name="Grigoriev I.V."/>
            <person name="Nagy L.G."/>
        </authorList>
    </citation>
    <scope>NUCLEOTIDE SEQUENCE [LARGE SCALE GENOMIC DNA]</scope>
    <source>
        <strain evidence="4 5">NL-1724</strain>
    </source>
</reference>
<dbReference type="Proteomes" id="UP000320762">
    <property type="component" value="Unassembled WGS sequence"/>
</dbReference>
<accession>A0A550CNA3</accession>
<evidence type="ECO:0000313" key="4">
    <source>
        <dbReference type="EMBL" id="TRM66224.1"/>
    </source>
</evidence>
<evidence type="ECO:0000256" key="1">
    <source>
        <dbReference type="SAM" id="MobiDB-lite"/>
    </source>
</evidence>
<name>A0A550CNA3_9AGAR</name>
<feature type="transmembrane region" description="Helical" evidence="2">
    <location>
        <begin position="163"/>
        <end position="184"/>
    </location>
</feature>
<protein>
    <submittedName>
        <fullName evidence="4">Uncharacterized protein</fullName>
    </submittedName>
</protein>
<dbReference type="AlphaFoldDB" id="A0A550CNA3"/>
<feature type="region of interest" description="Disordered" evidence="1">
    <location>
        <begin position="33"/>
        <end position="124"/>
    </location>
</feature>
<dbReference type="EMBL" id="VDMD01000004">
    <property type="protein sequence ID" value="TRM66224.1"/>
    <property type="molecule type" value="Genomic_DNA"/>
</dbReference>
<evidence type="ECO:0000313" key="5">
    <source>
        <dbReference type="Proteomes" id="UP000320762"/>
    </source>
</evidence>
<keyword evidence="2" id="KW-0472">Membrane</keyword>
<gene>
    <name evidence="4" type="ORF">BD626DRAFT_546545</name>
</gene>
<feature type="signal peptide" evidence="3">
    <location>
        <begin position="1"/>
        <end position="18"/>
    </location>
</feature>
<evidence type="ECO:0000256" key="2">
    <source>
        <dbReference type="SAM" id="Phobius"/>
    </source>
</evidence>
<keyword evidence="2" id="KW-1133">Transmembrane helix</keyword>